<accession>A0ABV4C8I1</accession>
<protein>
    <submittedName>
        <fullName evidence="2">Uncharacterized protein</fullName>
    </submittedName>
</protein>
<keyword evidence="1" id="KW-0812">Transmembrane</keyword>
<evidence type="ECO:0000313" key="3">
    <source>
        <dbReference type="Proteomes" id="UP001564760"/>
    </source>
</evidence>
<gene>
    <name evidence="2" type="ORF">AB8998_26495</name>
</gene>
<name>A0ABV4C8I1_9MYCO</name>
<evidence type="ECO:0000256" key="1">
    <source>
        <dbReference type="SAM" id="Phobius"/>
    </source>
</evidence>
<keyword evidence="1" id="KW-0472">Membrane</keyword>
<dbReference type="EMBL" id="JBGEDP010000001">
    <property type="protein sequence ID" value="MEY8018262.1"/>
    <property type="molecule type" value="Genomic_DNA"/>
</dbReference>
<feature type="transmembrane region" description="Helical" evidence="1">
    <location>
        <begin position="21"/>
        <end position="43"/>
    </location>
</feature>
<reference evidence="2 3" key="1">
    <citation type="submission" date="2024-08" db="EMBL/GenBank/DDBJ databases">
        <title>Mycobacterium servetensis sp. nov., a novel rapid-growing mycobacterial species recovered from a human patient in Zaragoza, Spain.</title>
        <authorList>
            <person name="Tristancho-Baro A.I."/>
            <person name="Buenestado-Serrano S."/>
            <person name="Garcia De Viedma D."/>
            <person name="Milagro-Beamonte A."/>
            <person name="Burillo N."/>
            <person name="Sanz S."/>
            <person name="Lopez-Calleja A.I."/>
            <person name="Penas-Utrilla D."/>
            <person name="Guardingo M."/>
            <person name="Garcia M.J."/>
            <person name="Vinuelas-Bayon J."/>
        </authorList>
    </citation>
    <scope>NUCLEOTIDE SEQUENCE [LARGE SCALE GENOMIC DNA]</scope>
    <source>
        <strain evidence="3">HUMS_12744610</strain>
    </source>
</reference>
<proteinExistence type="predicted"/>
<feature type="transmembrane region" description="Helical" evidence="1">
    <location>
        <begin position="63"/>
        <end position="81"/>
    </location>
</feature>
<organism evidence="2 3">
    <name type="scientific">Mycobacterium servetii</name>
    <dbReference type="NCBI Taxonomy" id="3237418"/>
    <lineage>
        <taxon>Bacteria</taxon>
        <taxon>Bacillati</taxon>
        <taxon>Actinomycetota</taxon>
        <taxon>Actinomycetes</taxon>
        <taxon>Mycobacteriales</taxon>
        <taxon>Mycobacteriaceae</taxon>
        <taxon>Mycobacterium</taxon>
    </lineage>
</organism>
<dbReference type="RefSeq" id="WP_369740889.1">
    <property type="nucleotide sequence ID" value="NZ_JBGEDP010000001.1"/>
</dbReference>
<comment type="caution">
    <text evidence="2">The sequence shown here is derived from an EMBL/GenBank/DDBJ whole genome shotgun (WGS) entry which is preliminary data.</text>
</comment>
<dbReference type="Proteomes" id="UP001564760">
    <property type="component" value="Unassembled WGS sequence"/>
</dbReference>
<keyword evidence="1" id="KW-1133">Transmembrane helix</keyword>
<evidence type="ECO:0000313" key="2">
    <source>
        <dbReference type="EMBL" id="MEY8018262.1"/>
    </source>
</evidence>
<sequence>MRSSGAHGIRRALARPVSVAAALELATWLALPYLATGAAWAFVHPDRLRELETAWEKAVPAGAQIAAFGEAAALWPALLLLPTDCSAR</sequence>
<keyword evidence="3" id="KW-1185">Reference proteome</keyword>